<gene>
    <name evidence="5" type="ORF">FHS57_006378</name>
</gene>
<name>A0A7W5ZRI8_9BACT</name>
<dbReference type="Proteomes" id="UP000541352">
    <property type="component" value="Unassembled WGS sequence"/>
</dbReference>
<dbReference type="SMART" id="SM00487">
    <property type="entry name" value="DEXDc"/>
    <property type="match status" value="1"/>
</dbReference>
<protein>
    <submittedName>
        <fullName evidence="5">N12 class adenine-specific DNA methylase</fullName>
    </submittedName>
</protein>
<sequence length="1665" mass="190672">MAFNPKQHLVTNTEAIALAFQLQKEGASPTSEQADLIRHYAGFGGIKAILLPLEDDSAWQTKADVELRPLIQTLWETIKNAAGEQRAEEYWQSLKNSVLTSFYTPPAVIEALGEAIQQTGFEVNNFLDPSAGLGQFSEGFQQKGLSLSNSLLIEKDLLTATLLETLHGKNQVKQQGFEDISSRYLNTFDLVASNIPFGDVAVWDAAFANSKDKTKRQACRSLHSYFFAKAVDVVKEGGVVAFLTTDALMNSPSNEPIRHYLMRNTNLISSVRLPHNLFTDFAGTSVGSDLIILQKDTQKTNLSHRERLFIQSPRGEYPSNRYYENLGRIVHTQLQFDTDQYGKPARIFIHKGGSEAISQELKRMLDEDLGQHLKIAVPTEKARVAISKAPPTPQLDLFATLQPTLVIEPQIFEGIKYPHLKEGSLVEQNGLVGKVYELAEAKSSFRPLEISKTQQEKVKSLIQLRDNYQLLYNFEQEFQAENAGLRQLLNESYGQFKLQYGELNRKENVGTVLLDPQGKELLALERVKEGQFIKADIFEQPVSFSTKQRIKTAEDALLASLNWFGKVNLDYMQEVSGLSDEKLLNQLQDRLLFDPIQDEYKTREMLLSGNVFEKLRTIEEYLEQNTTERHQAQVEKTLEALRESQPEKVPFELLEFNFGERWIPTQVYQDYLSHLFDLPIRIQYAPSTDTFTVRPLRSTQSNAKITTEFAVNAQTRTYDGLDLAEYALLNTNPHITKKLYDGGQEVTVKDQEKTQLAASKIEQIRHQFPVWLNEQSKDLKTEIEQRYNQLFNCYVKPQYNGQHQQFPHLNYKNLGITSLYQSQKDAVWMLLQNEGGVADHEVGSGKTLIMCVAAYEMKRLGIVNKPMIIGLKANVHQIAETFQSAYPEAKLLYPQASDFNPENRVKLFNDIKNNHWDCLILTHDQFGKIPQSYQIQQKTVQAELNNVELDLEVMRRQNNEVSKAALKGLEKRKANLTVEMARINHQLKEKRDDVPDFQQMGIDHLFIDESHRFKNLMFTTRHNRVAGLGNQEGSQKAINLLYAIRTMQQRKNKDLCATFLSGTTISNSLTELYLIFKYLRPKELQKQNIVNFDAWAAVYAKKTTDFEFSVTNNLIQKERFRYFIKVPELAMFYNQITDFRTADMIGIERPQLNQKLIHVSPTPQQEDFIQKLMKFAETGDATLLGRPKLSEGEEAAKMLIATNYAKKMALDMRLLNPNYDDHPNNKVSQCAKKIAEHYQQTQSHKGTQLVFSDLGTYKPQQWNVYSELKRKLVEEYQIPPHEIRFIQECKNEAQRTKLFADTNAGKVRILLGSTEMLGTGVNVQQRIVALHHLDIPWKPSELDQRIGRGVRKGNEIAKLYGNQVHNYVYAVEKTLDNYKFNLLQNKSLFISQIKNSNLATRRIDEGSLDEKNGMNFSEYIAILSGNTDLLEKAKIEKRLGRLESDLLIYNKDVITAQQRLNAQQQQTEKTAQKLESLIADRKLLREKQAYNDTNQITGQLKVAGLESKDPKEIGKKLVSIDKHNRSALEQKVGELHGFQLVVSTSTHFVDGYAHKVNYFSVISPNGVKYQHNGGQMPRTPELAAQFAHNALEKIPKLIEDQRKRVGDFKRDIEQLRDFISKPWPYKQELTQLRQDLQSIERKIQDSLTEKVSEKKEEKRVGVKMG</sequence>
<dbReference type="SMART" id="SM00490">
    <property type="entry name" value="HELICc"/>
    <property type="match status" value="1"/>
</dbReference>
<keyword evidence="2" id="KW-0175">Coiled coil</keyword>
<accession>A0A7W5ZRI8</accession>
<keyword evidence="6" id="KW-1185">Reference proteome</keyword>
<feature type="domain" description="Helicase C-terminal" evidence="4">
    <location>
        <begin position="1233"/>
        <end position="1409"/>
    </location>
</feature>
<evidence type="ECO:0000256" key="2">
    <source>
        <dbReference type="SAM" id="Coils"/>
    </source>
</evidence>
<dbReference type="RefSeq" id="WP_183980657.1">
    <property type="nucleotide sequence ID" value="NZ_JACIBY010000035.1"/>
</dbReference>
<keyword evidence="5" id="KW-0489">Methyltransferase</keyword>
<dbReference type="InterPro" id="IPR003356">
    <property type="entry name" value="DNA_methylase_A-5"/>
</dbReference>
<evidence type="ECO:0000259" key="4">
    <source>
        <dbReference type="PROSITE" id="PS51194"/>
    </source>
</evidence>
<dbReference type="PROSITE" id="PS51192">
    <property type="entry name" value="HELICASE_ATP_BIND_1"/>
    <property type="match status" value="1"/>
</dbReference>
<dbReference type="GO" id="GO:0003677">
    <property type="term" value="F:DNA binding"/>
    <property type="evidence" value="ECO:0007669"/>
    <property type="project" value="InterPro"/>
</dbReference>
<dbReference type="GO" id="GO:0008170">
    <property type="term" value="F:N-methyltransferase activity"/>
    <property type="evidence" value="ECO:0007669"/>
    <property type="project" value="InterPro"/>
</dbReference>
<dbReference type="SUPFAM" id="SSF53335">
    <property type="entry name" value="S-adenosyl-L-methionine-dependent methyltransferases"/>
    <property type="match status" value="1"/>
</dbReference>
<reference evidence="5 6" key="1">
    <citation type="submission" date="2020-08" db="EMBL/GenBank/DDBJ databases">
        <title>Genomic Encyclopedia of Type Strains, Phase IV (KMG-IV): sequencing the most valuable type-strain genomes for metagenomic binning, comparative biology and taxonomic classification.</title>
        <authorList>
            <person name="Goeker M."/>
        </authorList>
    </citation>
    <scope>NUCLEOTIDE SEQUENCE [LARGE SCALE GENOMIC DNA]</scope>
    <source>
        <strain evidence="5 6">DSM 17976</strain>
    </source>
</reference>
<feature type="coiled-coil region" evidence="2">
    <location>
        <begin position="1629"/>
        <end position="1656"/>
    </location>
</feature>
<organism evidence="5 6">
    <name type="scientific">Runella defluvii</name>
    <dbReference type="NCBI Taxonomy" id="370973"/>
    <lineage>
        <taxon>Bacteria</taxon>
        <taxon>Pseudomonadati</taxon>
        <taxon>Bacteroidota</taxon>
        <taxon>Cytophagia</taxon>
        <taxon>Cytophagales</taxon>
        <taxon>Spirosomataceae</taxon>
        <taxon>Runella</taxon>
    </lineage>
</organism>
<dbReference type="PRINTS" id="PR00507">
    <property type="entry name" value="N12N6MTFRASE"/>
</dbReference>
<dbReference type="Pfam" id="PF02384">
    <property type="entry name" value="N6_Mtase"/>
    <property type="match status" value="1"/>
</dbReference>
<dbReference type="Gene3D" id="3.40.50.300">
    <property type="entry name" value="P-loop containing nucleotide triphosphate hydrolases"/>
    <property type="match status" value="2"/>
</dbReference>
<dbReference type="EMBL" id="JACIBY010000035">
    <property type="protein sequence ID" value="MBB3842347.1"/>
    <property type="molecule type" value="Genomic_DNA"/>
</dbReference>
<dbReference type="Pfam" id="PF00271">
    <property type="entry name" value="Helicase_C"/>
    <property type="match status" value="1"/>
</dbReference>
<dbReference type="SUPFAM" id="SSF52540">
    <property type="entry name" value="P-loop containing nucleoside triphosphate hydrolases"/>
    <property type="match status" value="2"/>
</dbReference>
<dbReference type="InterPro" id="IPR014001">
    <property type="entry name" value="Helicase_ATP-bd"/>
</dbReference>
<feature type="coiled-coil region" evidence="2">
    <location>
        <begin position="937"/>
        <end position="993"/>
    </location>
</feature>
<evidence type="ECO:0000259" key="3">
    <source>
        <dbReference type="PROSITE" id="PS51192"/>
    </source>
</evidence>
<keyword evidence="5" id="KW-0808">Transferase</keyword>
<comment type="similarity">
    <text evidence="1">Belongs to the N(4)/N(6)-methyltransferase family.</text>
</comment>
<dbReference type="GO" id="GO:0032259">
    <property type="term" value="P:methylation"/>
    <property type="evidence" value="ECO:0007669"/>
    <property type="project" value="UniProtKB-KW"/>
</dbReference>
<feature type="domain" description="Helicase ATP-binding" evidence="3">
    <location>
        <begin position="827"/>
        <end position="1082"/>
    </location>
</feature>
<dbReference type="InterPro" id="IPR052933">
    <property type="entry name" value="DNA_Protect_Modify"/>
</dbReference>
<dbReference type="PANTHER" id="PTHR41313">
    <property type="entry name" value="ADENINE-SPECIFIC METHYLTRANSFERASE"/>
    <property type="match status" value="1"/>
</dbReference>
<dbReference type="PROSITE" id="PS51194">
    <property type="entry name" value="HELICASE_CTER"/>
    <property type="match status" value="1"/>
</dbReference>
<comment type="caution">
    <text evidence="5">The sequence shown here is derived from an EMBL/GenBank/DDBJ whole genome shotgun (WGS) entry which is preliminary data.</text>
</comment>
<evidence type="ECO:0000313" key="6">
    <source>
        <dbReference type="Proteomes" id="UP000541352"/>
    </source>
</evidence>
<dbReference type="Gene3D" id="3.40.50.150">
    <property type="entry name" value="Vaccinia Virus protein VP39"/>
    <property type="match status" value="1"/>
</dbReference>
<evidence type="ECO:0000256" key="1">
    <source>
        <dbReference type="ARBA" id="ARBA00006594"/>
    </source>
</evidence>
<dbReference type="InterPro" id="IPR001650">
    <property type="entry name" value="Helicase_C-like"/>
</dbReference>
<evidence type="ECO:0000313" key="5">
    <source>
        <dbReference type="EMBL" id="MBB3842347.1"/>
    </source>
</evidence>
<dbReference type="InterPro" id="IPR029063">
    <property type="entry name" value="SAM-dependent_MTases_sf"/>
</dbReference>
<proteinExistence type="inferred from homology"/>
<dbReference type="PANTHER" id="PTHR41313:SF1">
    <property type="entry name" value="DNA METHYLASE ADENINE-SPECIFIC DOMAIN-CONTAINING PROTEIN"/>
    <property type="match status" value="1"/>
</dbReference>
<dbReference type="InterPro" id="IPR027417">
    <property type="entry name" value="P-loop_NTPase"/>
</dbReference>